<evidence type="ECO:0000313" key="1">
    <source>
        <dbReference type="EMBL" id="RNA01508.1"/>
    </source>
</evidence>
<name>A0A3M7PS78_BRAPC</name>
<dbReference type="AlphaFoldDB" id="A0A3M7PS78"/>
<proteinExistence type="predicted"/>
<gene>
    <name evidence="1" type="ORF">BpHYR1_012311</name>
</gene>
<evidence type="ECO:0000313" key="2">
    <source>
        <dbReference type="Proteomes" id="UP000276133"/>
    </source>
</evidence>
<sequence length="59" mass="6948">MLISYAYVIHQIYCEFWFKNQKQNNTCSSWQCEILVQKMYCNFTLPSSPVPSPLIGLLK</sequence>
<dbReference type="Proteomes" id="UP000276133">
    <property type="component" value="Unassembled WGS sequence"/>
</dbReference>
<accession>A0A3M7PS78</accession>
<dbReference type="EMBL" id="REGN01009298">
    <property type="protein sequence ID" value="RNA01508.1"/>
    <property type="molecule type" value="Genomic_DNA"/>
</dbReference>
<organism evidence="1 2">
    <name type="scientific">Brachionus plicatilis</name>
    <name type="common">Marine rotifer</name>
    <name type="synonym">Brachionus muelleri</name>
    <dbReference type="NCBI Taxonomy" id="10195"/>
    <lineage>
        <taxon>Eukaryota</taxon>
        <taxon>Metazoa</taxon>
        <taxon>Spiralia</taxon>
        <taxon>Gnathifera</taxon>
        <taxon>Rotifera</taxon>
        <taxon>Eurotatoria</taxon>
        <taxon>Monogononta</taxon>
        <taxon>Pseudotrocha</taxon>
        <taxon>Ploima</taxon>
        <taxon>Brachionidae</taxon>
        <taxon>Brachionus</taxon>
    </lineage>
</organism>
<comment type="caution">
    <text evidence="1">The sequence shown here is derived from an EMBL/GenBank/DDBJ whole genome shotgun (WGS) entry which is preliminary data.</text>
</comment>
<keyword evidence="2" id="KW-1185">Reference proteome</keyword>
<protein>
    <submittedName>
        <fullName evidence="1">Uncharacterized protein</fullName>
    </submittedName>
</protein>
<reference evidence="1 2" key="1">
    <citation type="journal article" date="2018" name="Sci. Rep.">
        <title>Genomic signatures of local adaptation to the degree of environmental predictability in rotifers.</title>
        <authorList>
            <person name="Franch-Gras L."/>
            <person name="Hahn C."/>
            <person name="Garcia-Roger E.M."/>
            <person name="Carmona M.J."/>
            <person name="Serra M."/>
            <person name="Gomez A."/>
        </authorList>
    </citation>
    <scope>NUCLEOTIDE SEQUENCE [LARGE SCALE GENOMIC DNA]</scope>
    <source>
        <strain evidence="1">HYR1</strain>
    </source>
</reference>